<evidence type="ECO:0000313" key="2">
    <source>
        <dbReference type="EMBL" id="QIE91597.1"/>
    </source>
</evidence>
<evidence type="ECO:0000313" key="3">
    <source>
        <dbReference type="Proteomes" id="UP000501063"/>
    </source>
</evidence>
<reference evidence="2 3" key="1">
    <citation type="submission" date="2020-02" db="EMBL/GenBank/DDBJ databases">
        <title>Integrative conjugative elements (ICEs) and plasmids drive adaptation of Pseudomonas nitroreducens strain HBP1 to wastewater environment.</title>
        <authorList>
            <person name="Sentchilo V."/>
            <person name="Carraro N."/>
            <person name="Bertelli C."/>
            <person name="van der Meer J.R."/>
        </authorList>
    </citation>
    <scope>NUCLEOTIDE SEQUENCE [LARGE SCALE GENOMIC DNA]</scope>
    <source>
        <strain evidence="2 3">HBP1</strain>
        <plasmid evidence="3">ppnihbp1_1</plasmid>
    </source>
</reference>
<dbReference type="EMBL" id="CP049142">
    <property type="protein sequence ID" value="QIE91597.1"/>
    <property type="molecule type" value="Genomic_DNA"/>
</dbReference>
<dbReference type="AlphaFoldDB" id="A0A6G6J8R7"/>
<dbReference type="RefSeq" id="WP_024764840.1">
    <property type="nucleotide sequence ID" value="NZ_CP049142.1"/>
</dbReference>
<keyword evidence="2" id="KW-0614">Plasmid</keyword>
<proteinExistence type="predicted"/>
<feature type="transmembrane region" description="Helical" evidence="1">
    <location>
        <begin position="61"/>
        <end position="85"/>
    </location>
</feature>
<protein>
    <submittedName>
        <fullName evidence="2">Uncharacterized protein</fullName>
    </submittedName>
</protein>
<name>A0A6G6J8R7_PSENT</name>
<keyword evidence="1" id="KW-0812">Transmembrane</keyword>
<sequence>MKLPVSTPALGLAISGLLISAFCCFALVTLALTGDFQAFEPPVLEGTVAYSRGVSIGEAQFRWVAAGVLVLAVLVLLNAFCLVVVKDGLNLTQLPEDVDAVSMTSTTFGILPIMVIFSLWFPY</sequence>
<accession>A0A6G6J8R7</accession>
<geneLocation type="plasmid" evidence="3">
    <name>ppnihbp1_1</name>
</geneLocation>
<keyword evidence="1" id="KW-0472">Membrane</keyword>
<organism evidence="2 3">
    <name type="scientific">Pseudomonas nitroreducens</name>
    <dbReference type="NCBI Taxonomy" id="46680"/>
    <lineage>
        <taxon>Bacteria</taxon>
        <taxon>Pseudomonadati</taxon>
        <taxon>Pseudomonadota</taxon>
        <taxon>Gammaproteobacteria</taxon>
        <taxon>Pseudomonadales</taxon>
        <taxon>Pseudomonadaceae</taxon>
        <taxon>Pseudomonas</taxon>
    </lineage>
</organism>
<evidence type="ECO:0000256" key="1">
    <source>
        <dbReference type="SAM" id="Phobius"/>
    </source>
</evidence>
<dbReference type="Proteomes" id="UP000501063">
    <property type="component" value="Plasmid pPniHBP1_1"/>
</dbReference>
<gene>
    <name evidence="2" type="ORF">G5B91_35300</name>
</gene>
<feature type="transmembrane region" description="Helical" evidence="1">
    <location>
        <begin position="100"/>
        <end position="121"/>
    </location>
</feature>
<feature type="transmembrane region" description="Helical" evidence="1">
    <location>
        <begin position="12"/>
        <end position="32"/>
    </location>
</feature>
<keyword evidence="1" id="KW-1133">Transmembrane helix</keyword>
<dbReference type="KEGG" id="pnt:G5B91_35300"/>